<feature type="domain" description="Glycosyltransferase subfamily 4-like N-terminal" evidence="1">
    <location>
        <begin position="14"/>
        <end position="186"/>
    </location>
</feature>
<dbReference type="PANTHER" id="PTHR45947">
    <property type="entry name" value="SULFOQUINOVOSYL TRANSFERASE SQD2"/>
    <property type="match status" value="1"/>
</dbReference>
<dbReference type="Gene3D" id="3.40.50.2000">
    <property type="entry name" value="Glycogen Phosphorylase B"/>
    <property type="match status" value="2"/>
</dbReference>
<dbReference type="CDD" id="cd03814">
    <property type="entry name" value="GT4-like"/>
    <property type="match status" value="1"/>
</dbReference>
<comment type="caution">
    <text evidence="2">The sequence shown here is derived from an EMBL/GenBank/DDBJ whole genome shotgun (WGS) entry which is preliminary data.</text>
</comment>
<proteinExistence type="predicted"/>
<dbReference type="EMBL" id="JAZHBO010000002">
    <property type="protein sequence ID" value="MEF2156520.1"/>
    <property type="molecule type" value="Genomic_DNA"/>
</dbReference>
<keyword evidence="2" id="KW-0808">Transferase</keyword>
<dbReference type="Pfam" id="PF13692">
    <property type="entry name" value="Glyco_trans_1_4"/>
    <property type="match status" value="1"/>
</dbReference>
<evidence type="ECO:0000313" key="2">
    <source>
        <dbReference type="EMBL" id="MEF2156520.1"/>
    </source>
</evidence>
<dbReference type="Pfam" id="PF13439">
    <property type="entry name" value="Glyco_transf_4"/>
    <property type="match status" value="1"/>
</dbReference>
<name>A0ABU7V163_9GAMM</name>
<reference evidence="2 3" key="1">
    <citation type="submission" date="2024-01" db="EMBL/GenBank/DDBJ databases">
        <title>Novel species of the genus Luteimonas isolated from rivers.</title>
        <authorList>
            <person name="Lu H."/>
        </authorList>
    </citation>
    <scope>NUCLEOTIDE SEQUENCE [LARGE SCALE GENOMIC DNA]</scope>
    <source>
        <strain evidence="2 3">FXH3W</strain>
    </source>
</reference>
<dbReference type="EC" id="2.4.-.-" evidence="2"/>
<accession>A0ABU7V163</accession>
<dbReference type="RefSeq" id="WP_331704289.1">
    <property type="nucleotide sequence ID" value="NZ_JAZHBO010000002.1"/>
</dbReference>
<organism evidence="2 3">
    <name type="scientific">Aquilutibacter rugosus</name>
    <dbReference type="NCBI Taxonomy" id="3115820"/>
    <lineage>
        <taxon>Bacteria</taxon>
        <taxon>Pseudomonadati</taxon>
        <taxon>Pseudomonadota</taxon>
        <taxon>Gammaproteobacteria</taxon>
        <taxon>Lysobacterales</taxon>
        <taxon>Lysobacteraceae</taxon>
        <taxon>Aquilutibacter</taxon>
    </lineage>
</organism>
<dbReference type="PANTHER" id="PTHR45947:SF3">
    <property type="entry name" value="SULFOQUINOVOSYL TRANSFERASE SQD2"/>
    <property type="match status" value="1"/>
</dbReference>
<dbReference type="InterPro" id="IPR028098">
    <property type="entry name" value="Glyco_trans_4-like_N"/>
</dbReference>
<keyword evidence="3" id="KW-1185">Reference proteome</keyword>
<gene>
    <name evidence="2" type="ORF">V3390_09880</name>
</gene>
<evidence type="ECO:0000259" key="1">
    <source>
        <dbReference type="Pfam" id="PF13439"/>
    </source>
</evidence>
<keyword evidence="2" id="KW-0328">Glycosyltransferase</keyword>
<dbReference type="GO" id="GO:0016757">
    <property type="term" value="F:glycosyltransferase activity"/>
    <property type="evidence" value="ECO:0007669"/>
    <property type="project" value="UniProtKB-KW"/>
</dbReference>
<dbReference type="SUPFAM" id="SSF53756">
    <property type="entry name" value="UDP-Glycosyltransferase/glycogen phosphorylase"/>
    <property type="match status" value="1"/>
</dbReference>
<evidence type="ECO:0000313" key="3">
    <source>
        <dbReference type="Proteomes" id="UP001356170"/>
    </source>
</evidence>
<dbReference type="InterPro" id="IPR050194">
    <property type="entry name" value="Glycosyltransferase_grp1"/>
</dbReference>
<sequence>MRYALISETYPPEINGVALTVQSLEQGLRQRGHEVQLIRPKQRDEAAALAESVTPAAHLLTVPSLPVPKYPQLRFGLPSTGRLLKLWKFERPDAVYVATEGPLGWSALKAAKILGIPAVTGFHTRFDEYMRDYGVGFLRPAAVSWMRRFHNRAARTLVPTRELQRELQELGFEGVDCLPRAVDCNRFTPQRRDASLRTQWGLGRHDLAVVYLGRIAAEKNLQLAINAFRALQMQRPDARYIWIGDGPKRAEIEAENPDFIFTGTLRGTELATALASCDLFVFPSRSETFGNVTLEAMASGVPTIAFDYGSAHEFLRHRIHGEVLPVDDENGFTDAVVRLGLDDTRRPAMGLAARQAMEKLRPEQVAADLDSMLCGLAVRGDHDAKIALA</sequence>
<protein>
    <submittedName>
        <fullName evidence="2">Glycosyltransferase family 1 protein</fullName>
        <ecNumber evidence="2">2.4.-.-</ecNumber>
    </submittedName>
</protein>
<dbReference type="Proteomes" id="UP001356170">
    <property type="component" value="Unassembled WGS sequence"/>
</dbReference>